<dbReference type="InterPro" id="IPR025579">
    <property type="entry name" value="DUF4357"/>
</dbReference>
<sequence length="297" mass="32822">MSIGRTIRIYLDDGSITGIRHAEIVNWTGQAISAPRTQIKALAEWPESNKPGVYFLFGIDDASGSQALYIGEAENVLERLDQDLKGKDFWNEVVFFTSKDENLTKSHVKYLESRLVELAKSANRYVLLNGNSPQLSSLPRGDRDSMEEFIGNLRTLLGVIGHKALEPVASHEQVKEEKVLIPNPAEANASQGFTLSHKKLKANAIVNNEGIVVLQGAELSPKMTHSLAEGYKKLRQQLLDNGTIAEDNGRLFFTRDQLFTSPSQAAAIIVGYPINGRTHWLNAQGLSIKDLEEQTAP</sequence>
<proteinExistence type="predicted"/>
<accession>A0ABW3KKF9</accession>
<dbReference type="EMBL" id="JBHTJS010000058">
    <property type="protein sequence ID" value="MFD1009384.1"/>
    <property type="molecule type" value="Genomic_DNA"/>
</dbReference>
<protein>
    <submittedName>
        <fullName evidence="2">GIY-YIG nuclease family protein</fullName>
    </submittedName>
</protein>
<organism evidence="2 3">
    <name type="scientific">Oceanisphaera ostreae</name>
    <dbReference type="NCBI Taxonomy" id="914151"/>
    <lineage>
        <taxon>Bacteria</taxon>
        <taxon>Pseudomonadati</taxon>
        <taxon>Pseudomonadota</taxon>
        <taxon>Gammaproteobacteria</taxon>
        <taxon>Aeromonadales</taxon>
        <taxon>Aeromonadaceae</taxon>
        <taxon>Oceanisphaera</taxon>
    </lineage>
</organism>
<dbReference type="RefSeq" id="WP_379559409.1">
    <property type="nucleotide sequence ID" value="NZ_JBHTJS010000058.1"/>
</dbReference>
<comment type="caution">
    <text evidence="2">The sequence shown here is derived from an EMBL/GenBank/DDBJ whole genome shotgun (WGS) entry which is preliminary data.</text>
</comment>
<reference evidence="3" key="1">
    <citation type="journal article" date="2019" name="Int. J. Syst. Evol. Microbiol.">
        <title>The Global Catalogue of Microorganisms (GCM) 10K type strain sequencing project: providing services to taxonomists for standard genome sequencing and annotation.</title>
        <authorList>
            <consortium name="The Broad Institute Genomics Platform"/>
            <consortium name="The Broad Institute Genome Sequencing Center for Infectious Disease"/>
            <person name="Wu L."/>
            <person name="Ma J."/>
        </authorList>
    </citation>
    <scope>NUCLEOTIDE SEQUENCE [LARGE SCALE GENOMIC DNA]</scope>
    <source>
        <strain evidence="3">CCUG 60525</strain>
    </source>
</reference>
<evidence type="ECO:0000313" key="3">
    <source>
        <dbReference type="Proteomes" id="UP001597048"/>
    </source>
</evidence>
<keyword evidence="3" id="KW-1185">Reference proteome</keyword>
<dbReference type="Pfam" id="PF14267">
    <property type="entry name" value="DUF4357"/>
    <property type="match status" value="1"/>
</dbReference>
<dbReference type="PROSITE" id="PS50164">
    <property type="entry name" value="GIY_YIG"/>
    <property type="match status" value="1"/>
</dbReference>
<evidence type="ECO:0000313" key="2">
    <source>
        <dbReference type="EMBL" id="MFD1009384.1"/>
    </source>
</evidence>
<name>A0ABW3KKF9_9GAMM</name>
<evidence type="ECO:0000259" key="1">
    <source>
        <dbReference type="PROSITE" id="PS50164"/>
    </source>
</evidence>
<dbReference type="Proteomes" id="UP001597048">
    <property type="component" value="Unassembled WGS sequence"/>
</dbReference>
<gene>
    <name evidence="2" type="ORF">ACFQ1C_14645</name>
</gene>
<dbReference type="CDD" id="cd10447">
    <property type="entry name" value="GIY-YIG_unchar_2"/>
    <property type="match status" value="1"/>
</dbReference>
<feature type="domain" description="GIY-YIG" evidence="1">
    <location>
        <begin position="49"/>
        <end position="127"/>
    </location>
</feature>
<dbReference type="InterPro" id="IPR000305">
    <property type="entry name" value="GIY-YIG_endonuc"/>
</dbReference>